<evidence type="ECO:0008006" key="3">
    <source>
        <dbReference type="Google" id="ProtNLM"/>
    </source>
</evidence>
<dbReference type="EMBL" id="GL376612">
    <property type="status" value="NOT_ANNOTATED_CDS"/>
    <property type="molecule type" value="Genomic_DNA"/>
</dbReference>
<accession>K3X5V6</accession>
<dbReference type="InterPro" id="IPR043136">
    <property type="entry name" value="B30.2/SPRY_sf"/>
</dbReference>
<evidence type="ECO:0000313" key="2">
    <source>
        <dbReference type="Proteomes" id="UP000019132"/>
    </source>
</evidence>
<protein>
    <recommendedName>
        <fullName evidence="3">SPRY domain-containing protein</fullName>
    </recommendedName>
</protein>
<keyword evidence="2" id="KW-1185">Reference proteome</keyword>
<dbReference type="InParanoid" id="K3X5V6"/>
<dbReference type="EnsemblProtists" id="PYU1_T012605">
    <property type="protein sequence ID" value="PYU1_T012605"/>
    <property type="gene ID" value="PYU1_G012579"/>
</dbReference>
<organism evidence="1 2">
    <name type="scientific">Globisporangium ultimum (strain ATCC 200006 / CBS 805.95 / DAOM BR144)</name>
    <name type="common">Pythium ultimum</name>
    <dbReference type="NCBI Taxonomy" id="431595"/>
    <lineage>
        <taxon>Eukaryota</taxon>
        <taxon>Sar</taxon>
        <taxon>Stramenopiles</taxon>
        <taxon>Oomycota</taxon>
        <taxon>Peronosporomycetes</taxon>
        <taxon>Pythiales</taxon>
        <taxon>Pythiaceae</taxon>
        <taxon>Globisporangium</taxon>
    </lineage>
</organism>
<reference evidence="2" key="1">
    <citation type="journal article" date="2010" name="Genome Biol.">
        <title>Genome sequence of the necrotrophic plant pathogen Pythium ultimum reveals original pathogenicity mechanisms and effector repertoire.</title>
        <authorList>
            <person name="Levesque C.A."/>
            <person name="Brouwer H."/>
            <person name="Cano L."/>
            <person name="Hamilton J.P."/>
            <person name="Holt C."/>
            <person name="Huitema E."/>
            <person name="Raffaele S."/>
            <person name="Robideau G.P."/>
            <person name="Thines M."/>
            <person name="Win J."/>
            <person name="Zerillo M.M."/>
            <person name="Beakes G.W."/>
            <person name="Boore J.L."/>
            <person name="Busam D."/>
            <person name="Dumas B."/>
            <person name="Ferriera S."/>
            <person name="Fuerstenberg S.I."/>
            <person name="Gachon C.M."/>
            <person name="Gaulin E."/>
            <person name="Govers F."/>
            <person name="Grenville-Briggs L."/>
            <person name="Horner N."/>
            <person name="Hostetler J."/>
            <person name="Jiang R.H."/>
            <person name="Johnson J."/>
            <person name="Krajaejun T."/>
            <person name="Lin H."/>
            <person name="Meijer H.J."/>
            <person name="Moore B."/>
            <person name="Morris P."/>
            <person name="Phuntmart V."/>
            <person name="Puiu D."/>
            <person name="Shetty J."/>
            <person name="Stajich J.E."/>
            <person name="Tripathy S."/>
            <person name="Wawra S."/>
            <person name="van West P."/>
            <person name="Whitty B.R."/>
            <person name="Coutinho P.M."/>
            <person name="Henrissat B."/>
            <person name="Martin F."/>
            <person name="Thomas P.D."/>
            <person name="Tyler B.M."/>
            <person name="De Vries R.P."/>
            <person name="Kamoun S."/>
            <person name="Yandell M."/>
            <person name="Tisserat N."/>
            <person name="Buell C.R."/>
        </authorList>
    </citation>
    <scope>NUCLEOTIDE SEQUENCE</scope>
    <source>
        <strain evidence="2">DAOM:BR144</strain>
    </source>
</reference>
<sequence length="761" mass="87059">MFGATSTETKRFFAPPIFAFPEVDVGAEFCDDDDGNSSEDCAELFDMEDFYTMAQDLLLVKFRCFQPELKVDEIAQRFQKEFGITKDPQQLEERFQLLQAPEFRALLVLYLQAITMNKDTQCANDTCAILPDYQALLRSTRTSCETKLFQLIYDEDKLQNEPNEIITVEISGRSFPKYSRKVSKTQLCRCSSVMQQLCSGLDVGARASRHQAFTLQADNTRLEKIHLTDAVASYDSYHVFNHLEQPIFDRLMQFAKDPTLMKRLALLRQQQMESNQIKQDSKQHLHSIFETQHRQRLAKLEQMKAIEFDRIKNQLEKALEDDIQYIRRTHEALLNHERAKMDAKYKEQMTMLHEKIDKMRYETLELQKVCENNGWNNLECDIMQSSLQIELIFGASDYLVRLLILAEDLDAEPLRRALVTYLSEAGKFPQFALRREMTSKMIPDTTVLEILKRCPTKDLRDIESTGNRFIHHELVSREVHTRKIAFGRLLASLSNDKLRQVFLHATSSIEEPSRSTERKQGVLAGQHFDSSTFLDSELSHQVTAAVDFPDVLEQEFARRRDFSCVKMNSQRIEKQVSFSEEDCVLQLEVSHRYCTVLATKERKQGESGKWMYEPTKCATFIPGLSPSQDGKSFGVTWQSDGGLDLGMLHANGQSRSGVPCFRVGDVIGCTINQDDAVPRLRFYLNGDQVLPSPAPPSTASSKTVPTMAQNAGIAVQIPPSCLFPVVSMYSTKKKPQMRVRFNFRGAFRFPIAGFEPYGAPV</sequence>
<reference evidence="1" key="3">
    <citation type="submission" date="2015-02" db="UniProtKB">
        <authorList>
            <consortium name="EnsemblProtists"/>
        </authorList>
    </citation>
    <scope>IDENTIFICATION</scope>
    <source>
        <strain evidence="1">DAOM BR144</strain>
    </source>
</reference>
<dbReference type="Gene3D" id="2.60.120.920">
    <property type="match status" value="1"/>
</dbReference>
<evidence type="ECO:0000313" key="1">
    <source>
        <dbReference type="EnsemblProtists" id="PYU1_T012605"/>
    </source>
</evidence>
<dbReference type="VEuPathDB" id="FungiDB:PYU1_G012579"/>
<dbReference type="AlphaFoldDB" id="K3X5V6"/>
<proteinExistence type="predicted"/>
<dbReference type="OMA" id="FGVTWQS"/>
<dbReference type="Proteomes" id="UP000019132">
    <property type="component" value="Unassembled WGS sequence"/>
</dbReference>
<name>K3X5V6_GLOUD</name>
<dbReference type="eggNOG" id="ENOG502QW2T">
    <property type="taxonomic scope" value="Eukaryota"/>
</dbReference>
<reference evidence="2" key="2">
    <citation type="submission" date="2010-04" db="EMBL/GenBank/DDBJ databases">
        <authorList>
            <person name="Buell R."/>
            <person name="Hamilton J."/>
            <person name="Hostetler J."/>
        </authorList>
    </citation>
    <scope>NUCLEOTIDE SEQUENCE [LARGE SCALE GENOMIC DNA]</scope>
    <source>
        <strain evidence="2">DAOM:BR144</strain>
    </source>
</reference>
<dbReference type="HOGENOM" id="CLU_019632_0_0_1"/>